<dbReference type="Pfam" id="PF23326">
    <property type="entry name" value="UBL_UBAC1"/>
    <property type="match status" value="1"/>
</dbReference>
<dbReference type="Gene3D" id="1.10.260.100">
    <property type="match status" value="1"/>
</dbReference>
<dbReference type="InterPro" id="IPR029071">
    <property type="entry name" value="Ubiquitin-like_domsf"/>
</dbReference>
<keyword evidence="6" id="KW-0833">Ubl conjugation pathway</keyword>
<keyword evidence="7" id="KW-0007">Acetylation</keyword>
<dbReference type="InterPro" id="IPR006636">
    <property type="entry name" value="STI1_HS-bd"/>
</dbReference>
<feature type="domain" description="UBA" evidence="13">
    <location>
        <begin position="262"/>
        <end position="302"/>
    </location>
</feature>
<keyword evidence="5" id="KW-0677">Repeat</keyword>
<dbReference type="InterPro" id="IPR041926">
    <property type="entry name" value="UBA1_UBAC1"/>
</dbReference>
<keyword evidence="15" id="KW-1185">Reference proteome</keyword>
<comment type="pathway">
    <text evidence="2">Protein modification; protein ubiquitination.</text>
</comment>
<evidence type="ECO:0000256" key="4">
    <source>
        <dbReference type="ARBA" id="ARBA00022490"/>
    </source>
</evidence>
<dbReference type="PANTHER" id="PTHR46738:SF1">
    <property type="entry name" value="UBIQUITIN-ASSOCIATED DOMAIN-CONTAINING PROTEIN 1"/>
    <property type="match status" value="1"/>
</dbReference>
<comment type="subunit">
    <text evidence="11">Component of the KPC complex composed of RNF123/KPC1 and UBAC1/KPC2. Interacts (via ubiquitin-like domain) with RNF123. Interacts (via ubiquitin-like and UBA domains) with the proteasome via its N-terminal domain.</text>
</comment>
<evidence type="ECO:0000256" key="12">
    <source>
        <dbReference type="SAM" id="MobiDB-lite"/>
    </source>
</evidence>
<evidence type="ECO:0000256" key="9">
    <source>
        <dbReference type="ARBA" id="ARBA00030040"/>
    </source>
</evidence>
<proteinExistence type="predicted"/>
<feature type="compositionally biased region" description="Basic and acidic residues" evidence="12">
    <location>
        <begin position="108"/>
        <end position="119"/>
    </location>
</feature>
<dbReference type="PANTHER" id="PTHR46738">
    <property type="entry name" value="UBIQUITIN-ASSOCIATED DOMAIN-CONTAINING PROTEIN 1"/>
    <property type="match status" value="1"/>
</dbReference>
<protein>
    <recommendedName>
        <fullName evidence="3">Ubiquitin-associated domain-containing protein 1</fullName>
    </recommendedName>
    <alternativeName>
        <fullName evidence="9">E3 ubiquitin-protein ligase subunit KPC2</fullName>
    </alternativeName>
    <alternativeName>
        <fullName evidence="8">Kip1 ubiquitination-promoting complex protein 2</fullName>
    </alternativeName>
</protein>
<evidence type="ECO:0000256" key="6">
    <source>
        <dbReference type="ARBA" id="ARBA00022786"/>
    </source>
</evidence>
<feature type="domain" description="UBA" evidence="13">
    <location>
        <begin position="154"/>
        <end position="198"/>
    </location>
</feature>
<evidence type="ECO:0000256" key="1">
    <source>
        <dbReference type="ARBA" id="ARBA00004496"/>
    </source>
</evidence>
<dbReference type="FunFam" id="1.10.260.100:FF:000006">
    <property type="entry name" value="Ubiquitin-associated domain-containing protein 1"/>
    <property type="match status" value="1"/>
</dbReference>
<sequence length="379" mass="41927">MFVQEEKIFAGKVLRLHICAADGSEWLEEATEDTSVEKLKESCLKHGAHGSLEDPKSVTHHKLIHAASERVLSDTKTILEENIQDQDVLLLIKKRAPSPLPKMADVSAEEKKKQEQKAPDKDAILRATANLPACSTDRTAVQTTMRDVTMLDEDEDERVDETALRQLTEMGFPESRASKALRLNHMSVPQAMEWLIEHSEDPAIDTPLPGHAPQAGAGAAATTSTSHEAAVGAAVGTSAGDEEARDELTEVFKKIRRKREFRADARAVISLMEMGFDEKEVIDALRVNNNQQNAACEWLLGDRKPSPEELDQGIDPSSPLFQAILDNPVVQLGLTNPKTLLAFEDMLENPLNSTQWMNDPETGPVMLQISRIFQTLNRT</sequence>
<comment type="subcellular location">
    <subcellularLocation>
        <location evidence="1">Cytoplasm</location>
    </subcellularLocation>
</comment>
<dbReference type="GO" id="GO:0005737">
    <property type="term" value="C:cytoplasm"/>
    <property type="evidence" value="ECO:0007669"/>
    <property type="project" value="UniProtKB-SubCell"/>
</dbReference>
<evidence type="ECO:0000256" key="3">
    <source>
        <dbReference type="ARBA" id="ARBA00014196"/>
    </source>
</evidence>
<reference evidence="14 15" key="1">
    <citation type="journal article" date="2023" name="bioRxiv">
        <title>Conserved and derived expression patterns and positive selection on dental genes reveal complex evolutionary context of ever-growing rodent molars.</title>
        <authorList>
            <person name="Calamari Z.T."/>
            <person name="Song A."/>
            <person name="Cohen E."/>
            <person name="Akter M."/>
            <person name="Roy R.D."/>
            <person name="Hallikas O."/>
            <person name="Christensen M.M."/>
            <person name="Li P."/>
            <person name="Marangoni P."/>
            <person name="Jernvall J."/>
            <person name="Klein O.D."/>
        </authorList>
    </citation>
    <scope>NUCLEOTIDE SEQUENCE [LARGE SCALE GENOMIC DNA]</scope>
    <source>
        <strain evidence="14">V071</strain>
    </source>
</reference>
<dbReference type="InterPro" id="IPR009060">
    <property type="entry name" value="UBA-like_sf"/>
</dbReference>
<dbReference type="CDD" id="cd14303">
    <property type="entry name" value="UBA1_KPC2"/>
    <property type="match status" value="1"/>
</dbReference>
<dbReference type="SMART" id="SM00727">
    <property type="entry name" value="STI1"/>
    <property type="match status" value="1"/>
</dbReference>
<dbReference type="PROSITE" id="PS50030">
    <property type="entry name" value="UBA"/>
    <property type="match status" value="2"/>
</dbReference>
<evidence type="ECO:0000256" key="5">
    <source>
        <dbReference type="ARBA" id="ARBA00022737"/>
    </source>
</evidence>
<dbReference type="CDD" id="cd14304">
    <property type="entry name" value="UBA2_KPC2"/>
    <property type="match status" value="1"/>
</dbReference>
<dbReference type="Pfam" id="PF22562">
    <property type="entry name" value="UBA_7"/>
    <property type="match status" value="2"/>
</dbReference>
<comment type="function">
    <text evidence="10">Non-catalytic component of the KPC complex, a E3 ubiquitin-protein ligase complex that mediates polyubiquitination of target proteins, such as CDKN1B and NFKB1. The KPC complex catalyzes polyubiquitination and proteasome-mediated degradation of CDKN1B during G1 phase of the cell cycle. The KPC complex also acts as a key regulator of the NF-kappa-B signaling by promoting maturation of the NFKB1 component of NF-kappa-B by catalyzing ubiquitination of the NFKB1 p105 precursor. Within the KPC complex, UBAC1 acts as an adapter that promotes the transfer of target proteins that have been polyubiquitinated by RNF123/KPC1 to the 26S proteasome.</text>
</comment>
<dbReference type="InterPro" id="IPR057650">
    <property type="entry name" value="UBL_UBAC1"/>
</dbReference>
<evidence type="ECO:0000256" key="7">
    <source>
        <dbReference type="ARBA" id="ARBA00022990"/>
    </source>
</evidence>
<dbReference type="InterPro" id="IPR052476">
    <property type="entry name" value="UBAC1"/>
</dbReference>
<organism evidence="14 15">
    <name type="scientific">Myodes glareolus</name>
    <name type="common">Bank vole</name>
    <name type="synonym">Clethrionomys glareolus</name>
    <dbReference type="NCBI Taxonomy" id="447135"/>
    <lineage>
        <taxon>Eukaryota</taxon>
        <taxon>Metazoa</taxon>
        <taxon>Chordata</taxon>
        <taxon>Craniata</taxon>
        <taxon>Vertebrata</taxon>
        <taxon>Euteleostomi</taxon>
        <taxon>Mammalia</taxon>
        <taxon>Eutheria</taxon>
        <taxon>Euarchontoglires</taxon>
        <taxon>Glires</taxon>
        <taxon>Rodentia</taxon>
        <taxon>Myomorpha</taxon>
        <taxon>Muroidea</taxon>
        <taxon>Cricetidae</taxon>
        <taxon>Arvicolinae</taxon>
        <taxon>Myodes</taxon>
    </lineage>
</organism>
<dbReference type="SUPFAM" id="SSF46934">
    <property type="entry name" value="UBA-like"/>
    <property type="match status" value="2"/>
</dbReference>
<dbReference type="SMART" id="SM00165">
    <property type="entry name" value="UBA"/>
    <property type="match status" value="2"/>
</dbReference>
<dbReference type="InterPro" id="IPR041927">
    <property type="entry name" value="UBA2_UBAC1"/>
</dbReference>
<evidence type="ECO:0000256" key="2">
    <source>
        <dbReference type="ARBA" id="ARBA00004906"/>
    </source>
</evidence>
<evidence type="ECO:0000313" key="15">
    <source>
        <dbReference type="Proteomes" id="UP001488838"/>
    </source>
</evidence>
<dbReference type="Proteomes" id="UP001488838">
    <property type="component" value="Unassembled WGS sequence"/>
</dbReference>
<name>A0AAW0HE03_MYOGA</name>
<evidence type="ECO:0000256" key="10">
    <source>
        <dbReference type="ARBA" id="ARBA00056289"/>
    </source>
</evidence>
<dbReference type="FunFam" id="1.10.8.10:FF:000099">
    <property type="entry name" value="Ubiquitin-associated domain-containing protein 1"/>
    <property type="match status" value="1"/>
</dbReference>
<evidence type="ECO:0000313" key="14">
    <source>
        <dbReference type="EMBL" id="KAK7800913.1"/>
    </source>
</evidence>
<dbReference type="CDD" id="cd17066">
    <property type="entry name" value="Ubl_KPC2"/>
    <property type="match status" value="1"/>
</dbReference>
<gene>
    <name evidence="14" type="ORF">U0070_015685</name>
</gene>
<evidence type="ECO:0000256" key="8">
    <source>
        <dbReference type="ARBA" id="ARBA00029825"/>
    </source>
</evidence>
<feature type="compositionally biased region" description="Low complexity" evidence="12">
    <location>
        <begin position="209"/>
        <end position="230"/>
    </location>
</feature>
<dbReference type="InterPro" id="IPR015940">
    <property type="entry name" value="UBA"/>
</dbReference>
<feature type="region of interest" description="Disordered" evidence="12">
    <location>
        <begin position="205"/>
        <end position="230"/>
    </location>
</feature>
<comment type="caution">
    <text evidence="14">The sequence shown here is derived from an EMBL/GenBank/DDBJ whole genome shotgun (WGS) entry which is preliminary data.</text>
</comment>
<feature type="region of interest" description="Disordered" evidence="12">
    <location>
        <begin position="100"/>
        <end position="119"/>
    </location>
</feature>
<dbReference type="AlphaFoldDB" id="A0AAW0HE03"/>
<evidence type="ECO:0000256" key="11">
    <source>
        <dbReference type="ARBA" id="ARBA00064422"/>
    </source>
</evidence>
<evidence type="ECO:0000259" key="13">
    <source>
        <dbReference type="PROSITE" id="PS50030"/>
    </source>
</evidence>
<keyword evidence="4" id="KW-0963">Cytoplasm</keyword>
<accession>A0AAW0HE03</accession>
<dbReference type="EMBL" id="JBBHLL010000528">
    <property type="protein sequence ID" value="KAK7800913.1"/>
    <property type="molecule type" value="Genomic_DNA"/>
</dbReference>
<dbReference type="SUPFAM" id="SSF54236">
    <property type="entry name" value="Ubiquitin-like"/>
    <property type="match status" value="1"/>
</dbReference>
<dbReference type="GO" id="GO:0000151">
    <property type="term" value="C:ubiquitin ligase complex"/>
    <property type="evidence" value="ECO:0007669"/>
    <property type="project" value="TreeGrafter"/>
</dbReference>
<dbReference type="Gene3D" id="1.10.8.10">
    <property type="entry name" value="DNA helicase RuvA subunit, C-terminal domain"/>
    <property type="match status" value="2"/>
</dbReference>